<evidence type="ECO:0000256" key="2">
    <source>
        <dbReference type="ARBA" id="ARBA00023315"/>
    </source>
</evidence>
<dbReference type="FunCoup" id="A0A0R2G7X0">
    <property type="interactions" value="206"/>
</dbReference>
<evidence type="ECO:0000313" key="4">
    <source>
        <dbReference type="EMBL" id="KRN33356.1"/>
    </source>
</evidence>
<dbReference type="PATRIC" id="fig|1123500.6.peg.152"/>
<dbReference type="eggNOG" id="COG0204">
    <property type="taxonomic scope" value="Bacteria"/>
</dbReference>
<reference evidence="4 5" key="1">
    <citation type="journal article" date="2015" name="Genome Announc.">
        <title>Expanding the biotechnology potential of lactobacilli through comparative genomics of 213 strains and associated genera.</title>
        <authorList>
            <person name="Sun Z."/>
            <person name="Harris H.M."/>
            <person name="McCann A."/>
            <person name="Guo C."/>
            <person name="Argimon S."/>
            <person name="Zhang W."/>
            <person name="Yang X."/>
            <person name="Jeffery I.B."/>
            <person name="Cooney J.C."/>
            <person name="Kagawa T.F."/>
            <person name="Liu W."/>
            <person name="Song Y."/>
            <person name="Salvetti E."/>
            <person name="Wrobel A."/>
            <person name="Rasinkangas P."/>
            <person name="Parkhill J."/>
            <person name="Rea M.C."/>
            <person name="O'Sullivan O."/>
            <person name="Ritari J."/>
            <person name="Douillard F.P."/>
            <person name="Paul Ross R."/>
            <person name="Yang R."/>
            <person name="Briner A.E."/>
            <person name="Felis G.E."/>
            <person name="de Vos W.M."/>
            <person name="Barrangou R."/>
            <person name="Klaenhammer T.R."/>
            <person name="Caufield P.W."/>
            <person name="Cui Y."/>
            <person name="Zhang H."/>
            <person name="O'Toole P.W."/>
        </authorList>
    </citation>
    <scope>NUCLEOTIDE SEQUENCE [LARGE SCALE GENOMIC DNA]</scope>
    <source>
        <strain evidence="4 5">DSM 20190</strain>
    </source>
</reference>
<organism evidence="4 5">
    <name type="scientific">Weissella halotolerans DSM 20190</name>
    <dbReference type="NCBI Taxonomy" id="1123500"/>
    <lineage>
        <taxon>Bacteria</taxon>
        <taxon>Bacillati</taxon>
        <taxon>Bacillota</taxon>
        <taxon>Bacilli</taxon>
        <taxon>Lactobacillales</taxon>
        <taxon>Lactobacillaceae</taxon>
        <taxon>Weissella</taxon>
    </lineage>
</organism>
<dbReference type="STRING" id="1123500.GCA_000420365_00349"/>
<evidence type="ECO:0000313" key="5">
    <source>
        <dbReference type="Proteomes" id="UP000051296"/>
    </source>
</evidence>
<name>A0A0R2G7X0_9LACO</name>
<dbReference type="PANTHER" id="PTHR10434:SF40">
    <property type="entry name" value="1-ACYL-SN-GLYCEROL-3-PHOSPHATE ACYLTRANSFERASE"/>
    <property type="match status" value="1"/>
</dbReference>
<proteinExistence type="predicted"/>
<sequence>MFYTVARYVVNFIFWLFNGRYHVTGRQFLPSQTNYILVGPHRALWDMIYFALAAWPKKFTFMAKKELFKNPILRWILVNANAFSVDRENPGPSAIKTPVHRLKDSHLSLIMFPTGSRHSQEMKGGAIMISKLARVPLVPVIYQGPVTLKDFFNPFKRGQVHIAFGEPIQLGKKQRVDHATMDMLDDQLQTAFTKLDQHVNPNWVYVDPHPEKAK</sequence>
<protein>
    <submittedName>
        <fullName evidence="4">1-acyl-sn-glycerol-3-phosphate acyltransferase</fullName>
    </submittedName>
</protein>
<comment type="caution">
    <text evidence="4">The sequence shown here is derived from an EMBL/GenBank/DDBJ whole genome shotgun (WGS) entry which is preliminary data.</text>
</comment>
<dbReference type="OrthoDB" id="9803035at2"/>
<dbReference type="EMBL" id="JQAX01000001">
    <property type="protein sequence ID" value="KRN33356.1"/>
    <property type="molecule type" value="Genomic_DNA"/>
</dbReference>
<dbReference type="GO" id="GO:0006654">
    <property type="term" value="P:phosphatidic acid biosynthetic process"/>
    <property type="evidence" value="ECO:0007669"/>
    <property type="project" value="TreeGrafter"/>
</dbReference>
<evidence type="ECO:0000259" key="3">
    <source>
        <dbReference type="SMART" id="SM00563"/>
    </source>
</evidence>
<dbReference type="InterPro" id="IPR002123">
    <property type="entry name" value="Plipid/glycerol_acylTrfase"/>
</dbReference>
<dbReference type="InParanoid" id="A0A0R2G7X0"/>
<gene>
    <name evidence="4" type="ORF">IV68_GL000154</name>
</gene>
<dbReference type="RefSeq" id="WP_022791151.1">
    <property type="nucleotide sequence ID" value="NZ_ATUU01000001.1"/>
</dbReference>
<dbReference type="Pfam" id="PF01553">
    <property type="entry name" value="Acyltransferase"/>
    <property type="match status" value="1"/>
</dbReference>
<dbReference type="GO" id="GO:0003841">
    <property type="term" value="F:1-acylglycerol-3-phosphate O-acyltransferase activity"/>
    <property type="evidence" value="ECO:0007669"/>
    <property type="project" value="TreeGrafter"/>
</dbReference>
<feature type="domain" description="Phospholipid/glycerol acyltransferase" evidence="3">
    <location>
        <begin position="35"/>
        <end position="145"/>
    </location>
</feature>
<evidence type="ECO:0000256" key="1">
    <source>
        <dbReference type="ARBA" id="ARBA00022679"/>
    </source>
</evidence>
<dbReference type="AlphaFoldDB" id="A0A0R2G7X0"/>
<dbReference type="Proteomes" id="UP000051296">
    <property type="component" value="Unassembled WGS sequence"/>
</dbReference>
<dbReference type="SUPFAM" id="SSF69593">
    <property type="entry name" value="Glycerol-3-phosphate (1)-acyltransferase"/>
    <property type="match status" value="1"/>
</dbReference>
<dbReference type="PANTHER" id="PTHR10434">
    <property type="entry name" value="1-ACYL-SN-GLYCEROL-3-PHOSPHATE ACYLTRANSFERASE"/>
    <property type="match status" value="1"/>
</dbReference>
<dbReference type="CDD" id="cd07989">
    <property type="entry name" value="LPLAT_AGPAT-like"/>
    <property type="match status" value="1"/>
</dbReference>
<keyword evidence="2 4" id="KW-0012">Acyltransferase</keyword>
<accession>A0A0R2G7X0</accession>
<keyword evidence="1 4" id="KW-0808">Transferase</keyword>
<keyword evidence="5" id="KW-1185">Reference proteome</keyword>
<dbReference type="SMART" id="SM00563">
    <property type="entry name" value="PlsC"/>
    <property type="match status" value="1"/>
</dbReference>